<dbReference type="Gene3D" id="1.20.1310.10">
    <property type="entry name" value="Cullin Repeats"/>
    <property type="match status" value="1"/>
</dbReference>
<keyword evidence="4" id="KW-1185">Reference proteome</keyword>
<dbReference type="EMBL" id="RXIC02000025">
    <property type="protein sequence ID" value="KAB1205027.1"/>
    <property type="molecule type" value="Genomic_DNA"/>
</dbReference>
<evidence type="ECO:0000313" key="3">
    <source>
        <dbReference type="EMBL" id="KAB1205027.1"/>
    </source>
</evidence>
<dbReference type="GO" id="GO:0031625">
    <property type="term" value="F:ubiquitin protein ligase binding"/>
    <property type="evidence" value="ECO:0007669"/>
    <property type="project" value="InterPro"/>
</dbReference>
<name>A0A6A1UZF5_9ROSI</name>
<comment type="caution">
    <text evidence="3">The sequence shown here is derived from an EMBL/GenBank/DDBJ whole genome shotgun (WGS) entry which is preliminary data.</text>
</comment>
<organism evidence="3 4">
    <name type="scientific">Morella rubra</name>
    <name type="common">Chinese bayberry</name>
    <dbReference type="NCBI Taxonomy" id="262757"/>
    <lineage>
        <taxon>Eukaryota</taxon>
        <taxon>Viridiplantae</taxon>
        <taxon>Streptophyta</taxon>
        <taxon>Embryophyta</taxon>
        <taxon>Tracheophyta</taxon>
        <taxon>Spermatophyta</taxon>
        <taxon>Magnoliopsida</taxon>
        <taxon>eudicotyledons</taxon>
        <taxon>Gunneridae</taxon>
        <taxon>Pentapetalae</taxon>
        <taxon>rosids</taxon>
        <taxon>fabids</taxon>
        <taxon>Fagales</taxon>
        <taxon>Myricaceae</taxon>
        <taxon>Morella</taxon>
    </lineage>
</organism>
<dbReference type="InterPro" id="IPR001373">
    <property type="entry name" value="Cullin_N"/>
</dbReference>
<evidence type="ECO:0000259" key="2">
    <source>
        <dbReference type="Pfam" id="PF00888"/>
    </source>
</evidence>
<dbReference type="InterPro" id="IPR016159">
    <property type="entry name" value="Cullin_repeat-like_dom_sf"/>
</dbReference>
<gene>
    <name evidence="3" type="ORF">CJ030_MR7G004200</name>
</gene>
<reference evidence="3 4" key="1">
    <citation type="journal article" date="2019" name="Plant Biotechnol. J.">
        <title>The red bayberry genome and genetic basis of sex determination.</title>
        <authorList>
            <person name="Jia H.M."/>
            <person name="Jia H.J."/>
            <person name="Cai Q.L."/>
            <person name="Wang Y."/>
            <person name="Zhao H.B."/>
            <person name="Yang W.F."/>
            <person name="Wang G.Y."/>
            <person name="Li Y.H."/>
            <person name="Zhan D.L."/>
            <person name="Shen Y.T."/>
            <person name="Niu Q.F."/>
            <person name="Chang L."/>
            <person name="Qiu J."/>
            <person name="Zhao L."/>
            <person name="Xie H.B."/>
            <person name="Fu W.Y."/>
            <person name="Jin J."/>
            <person name="Li X.W."/>
            <person name="Jiao Y."/>
            <person name="Zhou C.C."/>
            <person name="Tu T."/>
            <person name="Chai C.Y."/>
            <person name="Gao J.L."/>
            <person name="Fan L.J."/>
            <person name="van de Weg E."/>
            <person name="Wang J.Y."/>
            <person name="Gao Z.S."/>
        </authorList>
    </citation>
    <scope>NUCLEOTIDE SEQUENCE [LARGE SCALE GENOMIC DNA]</scope>
    <source>
        <tissue evidence="3">Leaves</tissue>
    </source>
</reference>
<dbReference type="OrthoDB" id="27073at2759"/>
<evidence type="ECO:0000256" key="1">
    <source>
        <dbReference type="ARBA" id="ARBA00006019"/>
    </source>
</evidence>
<dbReference type="InterPro" id="IPR045093">
    <property type="entry name" value="Cullin"/>
</dbReference>
<comment type="similarity">
    <text evidence="1">Belongs to the cullin family.</text>
</comment>
<dbReference type="PANTHER" id="PTHR11932">
    <property type="entry name" value="CULLIN"/>
    <property type="match status" value="1"/>
</dbReference>
<dbReference type="GO" id="GO:0006511">
    <property type="term" value="P:ubiquitin-dependent protein catabolic process"/>
    <property type="evidence" value="ECO:0007669"/>
    <property type="project" value="InterPro"/>
</dbReference>
<protein>
    <submittedName>
        <fullName evidence="3">Cullin-1</fullName>
    </submittedName>
</protein>
<dbReference type="AlphaFoldDB" id="A0A6A1UZF5"/>
<feature type="domain" description="Cullin N-terminal" evidence="2">
    <location>
        <begin position="1"/>
        <end position="87"/>
    </location>
</feature>
<dbReference type="SUPFAM" id="SSF74788">
    <property type="entry name" value="Cullin repeat-like"/>
    <property type="match status" value="1"/>
</dbReference>
<dbReference type="Proteomes" id="UP000516437">
    <property type="component" value="Chromosome 7"/>
</dbReference>
<accession>A0A6A1UZF5</accession>
<sequence>MNKAEECLEWEKERVSHYLHSSSEPKLLEKVQHELLFVYATQLLEKDNSGCHALLRDDNVVDDLARMFRLFSKIPRGLDPVSSIFKQVSSFLFGVILFPSS</sequence>
<dbReference type="Pfam" id="PF00888">
    <property type="entry name" value="Cullin"/>
    <property type="match status" value="1"/>
</dbReference>
<evidence type="ECO:0000313" key="4">
    <source>
        <dbReference type="Proteomes" id="UP000516437"/>
    </source>
</evidence>
<dbReference type="Gene3D" id="6.10.280.240">
    <property type="match status" value="1"/>
</dbReference>
<proteinExistence type="inferred from homology"/>